<dbReference type="RefSeq" id="YP_009594395.1">
    <property type="nucleotide sequence ID" value="NC_041876.1"/>
</dbReference>
<dbReference type="OrthoDB" id="35990at10239"/>
<gene>
    <name evidence="1" type="primary">49</name>
    <name evidence="1" type="ORF">GALAXY_49</name>
</gene>
<dbReference type="Proteomes" id="UP000223164">
    <property type="component" value="Segment"/>
</dbReference>
<protein>
    <submittedName>
        <fullName evidence="1">Uncharacterized protein</fullName>
    </submittedName>
</protein>
<proteinExistence type="predicted"/>
<sequence length="80" mass="8136">MSAEERQAALDSGMLAVGPDVVAVVTYTAARAGGVGILLEGNITARGLSPQLLAVALRGTADELERDRSEPCGGCGEVHD</sequence>
<organism evidence="1 2">
    <name type="scientific">Arthrobacter phage Galaxy</name>
    <dbReference type="NCBI Taxonomy" id="1772326"/>
    <lineage>
        <taxon>Viruses</taxon>
        <taxon>Duplodnaviria</taxon>
        <taxon>Heunggongvirae</taxon>
        <taxon>Uroviricota</taxon>
        <taxon>Caudoviricetes</taxon>
        <taxon>Galaxyvirus</taxon>
        <taxon>Galaxyvirus galaxy</taxon>
    </lineage>
</organism>
<reference evidence="1 2" key="1">
    <citation type="submission" date="2015-11" db="EMBL/GenBank/DDBJ databases">
        <authorList>
            <person name="Park Y."/>
            <person name="Guerrero C.A."/>
            <person name="Garlena R.A."/>
            <person name="Russell D.A."/>
            <person name="Pope W.H."/>
            <person name="Jacobs-Sera D."/>
            <person name="Hendrix R.W."/>
            <person name="Hatfull G.F."/>
        </authorList>
    </citation>
    <scope>NUCLEOTIDE SEQUENCE [LARGE SCALE GENOMIC DNA]</scope>
</reference>
<dbReference type="KEGG" id="vg:40069915"/>
<keyword evidence="2" id="KW-1185">Reference proteome</keyword>
<accession>A0A0U4B2E7</accession>
<dbReference type="EMBL" id="KU160644">
    <property type="protein sequence ID" value="ALY08893.1"/>
    <property type="molecule type" value="Genomic_DNA"/>
</dbReference>
<evidence type="ECO:0000313" key="2">
    <source>
        <dbReference type="Proteomes" id="UP000223164"/>
    </source>
</evidence>
<name>A0A0U4B2E7_9CAUD</name>
<evidence type="ECO:0000313" key="1">
    <source>
        <dbReference type="EMBL" id="ALY08893.1"/>
    </source>
</evidence>
<dbReference type="GeneID" id="40069915"/>